<dbReference type="RefSeq" id="WP_013175191.1">
    <property type="nucleotide sequence ID" value="NC_014220.1"/>
</dbReference>
<dbReference type="PANTHER" id="PTHR35788">
    <property type="entry name" value="EXPORTED PROTEIN-RELATED"/>
    <property type="match status" value="1"/>
</dbReference>
<keyword evidence="2" id="KW-1185">Reference proteome</keyword>
<dbReference type="EMBL" id="CP002048">
    <property type="protein sequence ID" value="ADI01789.1"/>
    <property type="molecule type" value="Genomic_DNA"/>
</dbReference>
<dbReference type="STRING" id="643648.Slip_1010"/>
<dbReference type="InterPro" id="IPR007391">
    <property type="entry name" value="Vancomycin_resist_VanW"/>
</dbReference>
<dbReference type="eggNOG" id="COG2720">
    <property type="taxonomic scope" value="Bacteria"/>
</dbReference>
<dbReference type="KEGG" id="slp:Slip_1010"/>
<dbReference type="HOGENOM" id="CLU_011572_3_2_9"/>
<evidence type="ECO:0000313" key="1">
    <source>
        <dbReference type="EMBL" id="ADI01789.1"/>
    </source>
</evidence>
<gene>
    <name evidence="1" type="ordered locus">Slip_1010</name>
</gene>
<reference evidence="1 2" key="2">
    <citation type="journal article" date="2010" name="Stand. Genomic Sci.">
        <title>Complete genome sequence of Syntrophothermus lipocalidus type strain (TGB-C1).</title>
        <authorList>
            <person name="Djao O.D."/>
            <person name="Zhang X."/>
            <person name="Lucas S."/>
            <person name="Lapidus A."/>
            <person name="Del Rio T.G."/>
            <person name="Nolan M."/>
            <person name="Tice H."/>
            <person name="Cheng J.F."/>
            <person name="Han C."/>
            <person name="Tapia R."/>
            <person name="Goodwin L."/>
            <person name="Pitluck S."/>
            <person name="Liolios K."/>
            <person name="Ivanova N."/>
            <person name="Mavromatis K."/>
            <person name="Mikhailova N."/>
            <person name="Ovchinnikova G."/>
            <person name="Pati A."/>
            <person name="Brambilla E."/>
            <person name="Chen A."/>
            <person name="Palaniappan K."/>
            <person name="Land M."/>
            <person name="Hauser L."/>
            <person name="Chang Y.J."/>
            <person name="Jeffries C.D."/>
            <person name="Rohde M."/>
            <person name="Sikorski J."/>
            <person name="Spring S."/>
            <person name="Goker M."/>
            <person name="Detter J.C."/>
            <person name="Woyke T."/>
            <person name="Bristow J."/>
            <person name="Eisen J.A."/>
            <person name="Markowitz V."/>
            <person name="Hugenholtz P."/>
            <person name="Kyrpides N.C."/>
            <person name="Klenk H.P."/>
        </authorList>
    </citation>
    <scope>NUCLEOTIDE SEQUENCE [LARGE SCALE GENOMIC DNA]</scope>
    <source>
        <strain evidence="2">DSM 12680 / TGB-C1</strain>
    </source>
</reference>
<dbReference type="Proteomes" id="UP000000378">
    <property type="component" value="Chromosome"/>
</dbReference>
<evidence type="ECO:0000313" key="2">
    <source>
        <dbReference type="Proteomes" id="UP000000378"/>
    </source>
</evidence>
<organism evidence="1 2">
    <name type="scientific">Syntrophothermus lipocalidus (strain DSM 12680 / TGB-C1)</name>
    <dbReference type="NCBI Taxonomy" id="643648"/>
    <lineage>
        <taxon>Bacteria</taxon>
        <taxon>Bacillati</taxon>
        <taxon>Bacillota</taxon>
        <taxon>Clostridia</taxon>
        <taxon>Eubacteriales</taxon>
        <taxon>Syntrophomonadaceae</taxon>
        <taxon>Syntrophothermus</taxon>
    </lineage>
</organism>
<name>D7CM54_SYNLT</name>
<accession>D7CM54</accession>
<proteinExistence type="predicted"/>
<dbReference type="PANTHER" id="PTHR35788:SF1">
    <property type="entry name" value="EXPORTED PROTEIN"/>
    <property type="match status" value="1"/>
</dbReference>
<dbReference type="InterPro" id="IPR052913">
    <property type="entry name" value="Glycopeptide_resist_protein"/>
</dbReference>
<protein>
    <submittedName>
        <fullName evidence="1">VanW family protein</fullName>
    </submittedName>
</protein>
<sequence>MFLFPGTMTIIIRRQTLFAICFVISLTLYTVWIEQVERDLYGVKPGVTVEGIDLSYYLPKEVEVILQELALKHRQMPVNPIFDKQTGELLPERNGYEVDIDISLKSIFAAGPGQRVPLAFKVIRPKYTTKDLEGVDYQLGYFHTWLYGSSGRWQNIKLACKGCDNTIIWPGGVFSFNEVVGPRTPERGYEIAPIIGGVDTGGGVCQVATTVYNAALKAGLPIVERHPHSRPVPYVAPGKDATVSYNYADLKFKNDRPYPVIVKAGVGGGKVYAYILGKRG</sequence>
<dbReference type="Pfam" id="PF04294">
    <property type="entry name" value="VanW"/>
    <property type="match status" value="1"/>
</dbReference>
<dbReference type="AlphaFoldDB" id="D7CM54"/>
<reference evidence="2" key="1">
    <citation type="journal article" date="2010" name="Stand. Genomic Sci.">
        <title>Complete genome sequence of Syntrophothermus lipocalidus type strain (TGB-C1T).</title>
        <authorList>
            <consortium name="US DOE Joint Genome Institute (JGI-PGF)"/>
            <person name="Djao O."/>
            <person name="Zhang X."/>
            <person name="Lucas S."/>
            <person name="Lapidus A."/>
            <person name="Glavina Del Rio T."/>
            <person name="Nolan M."/>
            <person name="Tice H."/>
            <person name="Cheng J."/>
            <person name="Han C."/>
            <person name="Tapia R."/>
            <person name="Goodwin L."/>
            <person name="Pitluck S."/>
            <person name="Liolios K."/>
            <person name="Ivanova N."/>
            <person name="Mavromatis K."/>
            <person name="Mikhailova N."/>
            <person name="Ovchinnikova G."/>
            <person name="Pati A."/>
            <person name="Brambilla E."/>
            <person name="Chen A."/>
            <person name="Palaniappan K."/>
            <person name="Land M."/>
            <person name="Hauser L."/>
            <person name="Chang Y."/>
            <person name="Jeffries C."/>
            <person name="Rohde M."/>
            <person name="Sikorski J."/>
            <person name="Spring S."/>
            <person name="Goker M."/>
            <person name="Detter J."/>
            <person name="Woyke T."/>
            <person name="Bristow J."/>
            <person name="Eisen J."/>
            <person name="Markowitz V."/>
            <person name="Hugenholtz P."/>
            <person name="Kyrpides N."/>
            <person name="Klenk H."/>
        </authorList>
    </citation>
    <scope>NUCLEOTIDE SEQUENCE [LARGE SCALE GENOMIC DNA]</scope>
    <source>
        <strain evidence="2">DSM 12680 / TGB-C1</strain>
    </source>
</reference>